<comment type="caution">
    <text evidence="3">The sequence shown here is derived from an EMBL/GenBank/DDBJ whole genome shotgun (WGS) entry which is preliminary data.</text>
</comment>
<keyword evidence="4" id="KW-1185">Reference proteome</keyword>
<dbReference type="Pfam" id="PF05022">
    <property type="entry name" value="SRP40_C"/>
    <property type="match status" value="1"/>
</dbReference>
<evidence type="ECO:0000313" key="3">
    <source>
        <dbReference type="EMBL" id="KAK9869739.1"/>
    </source>
</evidence>
<feature type="compositionally biased region" description="Basic residues" evidence="1">
    <location>
        <begin position="18"/>
        <end position="34"/>
    </location>
</feature>
<sequence>KNARGSWGEKANYDLMHTRGKSFRHEKTKKKRGSYRGGNIDMSVNSIKFD</sequence>
<gene>
    <name evidence="3" type="ORF">WA026_003475</name>
</gene>
<accession>A0AAW1TN72</accession>
<dbReference type="EMBL" id="JARQZJ010000001">
    <property type="protein sequence ID" value="KAK9869739.1"/>
    <property type="molecule type" value="Genomic_DNA"/>
</dbReference>
<name>A0AAW1TN72_9CUCU</name>
<proteinExistence type="predicted"/>
<dbReference type="GO" id="GO:0005654">
    <property type="term" value="C:nucleoplasm"/>
    <property type="evidence" value="ECO:0007669"/>
    <property type="project" value="TreeGrafter"/>
</dbReference>
<dbReference type="InterPro" id="IPR007718">
    <property type="entry name" value="Srp40_C"/>
</dbReference>
<feature type="region of interest" description="Disordered" evidence="1">
    <location>
        <begin position="18"/>
        <end position="50"/>
    </location>
</feature>
<dbReference type="PANTHER" id="PTHR23216:SF1">
    <property type="entry name" value="NUCLEOLAR AND COILED-BODY PHOSPHOPROTEIN 1"/>
    <property type="match status" value="1"/>
</dbReference>
<reference evidence="3 4" key="1">
    <citation type="submission" date="2023-03" db="EMBL/GenBank/DDBJ databases">
        <title>Genome insight into feeding habits of ladybird beetles.</title>
        <authorList>
            <person name="Li H.-S."/>
            <person name="Huang Y.-H."/>
            <person name="Pang H."/>
        </authorList>
    </citation>
    <scope>NUCLEOTIDE SEQUENCE [LARGE SCALE GENOMIC DNA]</scope>
    <source>
        <strain evidence="3">SYSU_2023b</strain>
        <tissue evidence="3">Whole body</tissue>
    </source>
</reference>
<evidence type="ECO:0000259" key="2">
    <source>
        <dbReference type="Pfam" id="PF05022"/>
    </source>
</evidence>
<feature type="domain" description="Srp40 C-terminal" evidence="2">
    <location>
        <begin position="2"/>
        <end position="49"/>
    </location>
</feature>
<dbReference type="Proteomes" id="UP001431783">
    <property type="component" value="Unassembled WGS sequence"/>
</dbReference>
<dbReference type="GO" id="GO:0005730">
    <property type="term" value="C:nucleolus"/>
    <property type="evidence" value="ECO:0007669"/>
    <property type="project" value="InterPro"/>
</dbReference>
<dbReference type="InterPro" id="IPR039191">
    <property type="entry name" value="Nopp140-like"/>
</dbReference>
<evidence type="ECO:0000313" key="4">
    <source>
        <dbReference type="Proteomes" id="UP001431783"/>
    </source>
</evidence>
<evidence type="ECO:0000256" key="1">
    <source>
        <dbReference type="SAM" id="MobiDB-lite"/>
    </source>
</evidence>
<organism evidence="3 4">
    <name type="scientific">Henosepilachna vigintioctopunctata</name>
    <dbReference type="NCBI Taxonomy" id="420089"/>
    <lineage>
        <taxon>Eukaryota</taxon>
        <taxon>Metazoa</taxon>
        <taxon>Ecdysozoa</taxon>
        <taxon>Arthropoda</taxon>
        <taxon>Hexapoda</taxon>
        <taxon>Insecta</taxon>
        <taxon>Pterygota</taxon>
        <taxon>Neoptera</taxon>
        <taxon>Endopterygota</taxon>
        <taxon>Coleoptera</taxon>
        <taxon>Polyphaga</taxon>
        <taxon>Cucujiformia</taxon>
        <taxon>Coccinelloidea</taxon>
        <taxon>Coccinellidae</taxon>
        <taxon>Epilachninae</taxon>
        <taxon>Epilachnini</taxon>
        <taxon>Henosepilachna</taxon>
    </lineage>
</organism>
<dbReference type="AlphaFoldDB" id="A0AAW1TN72"/>
<feature type="non-terminal residue" evidence="3">
    <location>
        <position position="1"/>
    </location>
</feature>
<protein>
    <recommendedName>
        <fullName evidence="2">Srp40 C-terminal domain-containing protein</fullName>
    </recommendedName>
</protein>
<dbReference type="PANTHER" id="PTHR23216">
    <property type="entry name" value="NUCLEOLAR AND COILED-BODY PHOSPHOPROTEIN 1"/>
    <property type="match status" value="1"/>
</dbReference>